<protein>
    <submittedName>
        <fullName evidence="1">Uncharacterized protein</fullName>
    </submittedName>
</protein>
<name>A0A1F6BUM3_9BACT</name>
<evidence type="ECO:0000313" key="2">
    <source>
        <dbReference type="Proteomes" id="UP000179014"/>
    </source>
</evidence>
<organism evidence="1 2">
    <name type="scientific">Candidatus Kaiserbacteria bacterium GWA2_50_9</name>
    <dbReference type="NCBI Taxonomy" id="1798474"/>
    <lineage>
        <taxon>Bacteria</taxon>
        <taxon>Candidatus Kaiseribacteriota</taxon>
    </lineage>
</organism>
<gene>
    <name evidence="1" type="ORF">A2118_01905</name>
</gene>
<comment type="caution">
    <text evidence="1">The sequence shown here is derived from an EMBL/GenBank/DDBJ whole genome shotgun (WGS) entry which is preliminary data.</text>
</comment>
<accession>A0A1F6BUM3</accession>
<sequence>MKNGLSLDTIRNVAAEPTRCPGYACPKPSDACDACLLSDVFIAKLIKLAGAAHVVGQSNQGRHDAQRELYMVAPMSRGSRALAEYRVFKRMGF</sequence>
<dbReference type="AlphaFoldDB" id="A0A1F6BUM3"/>
<reference evidence="1 2" key="1">
    <citation type="journal article" date="2016" name="Nat. Commun.">
        <title>Thousands of microbial genomes shed light on interconnected biogeochemical processes in an aquifer system.</title>
        <authorList>
            <person name="Anantharaman K."/>
            <person name="Brown C.T."/>
            <person name="Hug L.A."/>
            <person name="Sharon I."/>
            <person name="Castelle C.J."/>
            <person name="Probst A.J."/>
            <person name="Thomas B.C."/>
            <person name="Singh A."/>
            <person name="Wilkins M.J."/>
            <person name="Karaoz U."/>
            <person name="Brodie E.L."/>
            <person name="Williams K.H."/>
            <person name="Hubbard S.S."/>
            <person name="Banfield J.F."/>
        </authorList>
    </citation>
    <scope>NUCLEOTIDE SEQUENCE [LARGE SCALE GENOMIC DNA]</scope>
</reference>
<dbReference type="Proteomes" id="UP000179014">
    <property type="component" value="Unassembled WGS sequence"/>
</dbReference>
<proteinExistence type="predicted"/>
<evidence type="ECO:0000313" key="1">
    <source>
        <dbReference type="EMBL" id="OGG40528.1"/>
    </source>
</evidence>
<dbReference type="EMBL" id="MFKN01000030">
    <property type="protein sequence ID" value="OGG40528.1"/>
    <property type="molecule type" value="Genomic_DNA"/>
</dbReference>